<evidence type="ECO:0000313" key="2">
    <source>
        <dbReference type="Proteomes" id="UP001301216"/>
    </source>
</evidence>
<reference evidence="1 2" key="1">
    <citation type="submission" date="2022-11" db="EMBL/GenBank/DDBJ databases">
        <title>Brucella sp. YY2X, whole genome shotgun sequencing project.</title>
        <authorList>
            <person name="Yang Y."/>
        </authorList>
    </citation>
    <scope>NUCLEOTIDE SEQUENCE [LARGE SCALE GENOMIC DNA]</scope>
    <source>
        <strain evidence="1 2">YY2X</strain>
    </source>
</reference>
<protein>
    <submittedName>
        <fullName evidence="1">Uncharacterized protein</fullName>
    </submittedName>
</protein>
<evidence type="ECO:0000313" key="1">
    <source>
        <dbReference type="EMBL" id="MCX2698614.1"/>
    </source>
</evidence>
<comment type="caution">
    <text evidence="1">The sequence shown here is derived from an EMBL/GenBank/DDBJ whole genome shotgun (WGS) entry which is preliminary data.</text>
</comment>
<dbReference type="EMBL" id="JAPHAV010000012">
    <property type="protein sequence ID" value="MCX2698614.1"/>
    <property type="molecule type" value="Genomic_DNA"/>
</dbReference>
<sequence length="109" mass="12590">MKRDRPKILFGAMLNCEDRGAYSTMRIHLKYNSTAILEDGDPTLIKNFAQLLLRVISAIDEEHEKGAGSLYKHDHPHNVEWKNIKPFKVLLDHEISPIENQQQAALRKK</sequence>
<dbReference type="RefSeq" id="WP_265986261.1">
    <property type="nucleotide sequence ID" value="NZ_JAPHAV010000012.1"/>
</dbReference>
<keyword evidence="2" id="KW-1185">Reference proteome</keyword>
<accession>A0ABT3QSM5</accession>
<dbReference type="Proteomes" id="UP001301216">
    <property type="component" value="Unassembled WGS sequence"/>
</dbReference>
<organism evidence="1 2">
    <name type="scientific">Ochrobactrum chromiisoli</name>
    <dbReference type="NCBI Taxonomy" id="2993941"/>
    <lineage>
        <taxon>Bacteria</taxon>
        <taxon>Pseudomonadati</taxon>
        <taxon>Pseudomonadota</taxon>
        <taxon>Alphaproteobacteria</taxon>
        <taxon>Hyphomicrobiales</taxon>
        <taxon>Brucellaceae</taxon>
        <taxon>Brucella/Ochrobactrum group</taxon>
        <taxon>Ochrobactrum</taxon>
    </lineage>
</organism>
<name>A0ABT3QSM5_9HYPH</name>
<gene>
    <name evidence="1" type="ORF">OPR82_17945</name>
</gene>
<proteinExistence type="predicted"/>